<gene>
    <name evidence="2" type="ORF">LMS43_09020</name>
</gene>
<evidence type="ECO:0000256" key="1">
    <source>
        <dbReference type="ARBA" id="ARBA00022679"/>
    </source>
</evidence>
<dbReference type="InterPro" id="IPR050483">
    <property type="entry name" value="CoA-transferase_III_domain"/>
</dbReference>
<evidence type="ECO:0000313" key="2">
    <source>
        <dbReference type="EMBL" id="MDN4121428.1"/>
    </source>
</evidence>
<keyword evidence="1 2" id="KW-0808">Transferase</keyword>
<evidence type="ECO:0000313" key="3">
    <source>
        <dbReference type="Proteomes" id="UP001168613"/>
    </source>
</evidence>
<dbReference type="Gene3D" id="3.30.1540.10">
    <property type="entry name" value="formyl-coa transferase, domain 3"/>
    <property type="match status" value="1"/>
</dbReference>
<dbReference type="EMBL" id="JAJHNU010000002">
    <property type="protein sequence ID" value="MDN4121428.1"/>
    <property type="molecule type" value="Genomic_DNA"/>
</dbReference>
<dbReference type="Proteomes" id="UP001168613">
    <property type="component" value="Unassembled WGS sequence"/>
</dbReference>
<reference evidence="2" key="1">
    <citation type="submission" date="2021-11" db="EMBL/GenBank/DDBJ databases">
        <title>Draft genome sequence of Alcaligenes endophyticus type strain CCUG 75668T.</title>
        <authorList>
            <person name="Salva-Serra F."/>
            <person name="Duran R.E."/>
            <person name="Seeger M."/>
            <person name="Moore E.R.B."/>
            <person name="Jaen-Luchoro D."/>
        </authorList>
    </citation>
    <scope>NUCLEOTIDE SEQUENCE</scope>
    <source>
        <strain evidence="2">CCUG 75668</strain>
    </source>
</reference>
<name>A0ABT8EJH4_9BURK</name>
<dbReference type="PANTHER" id="PTHR48207:SF3">
    <property type="entry name" value="SUCCINATE--HYDROXYMETHYLGLUTARATE COA-TRANSFERASE"/>
    <property type="match status" value="1"/>
</dbReference>
<comment type="caution">
    <text evidence="2">The sequence shown here is derived from an EMBL/GenBank/DDBJ whole genome shotgun (WGS) entry which is preliminary data.</text>
</comment>
<dbReference type="Gene3D" id="3.40.50.10540">
    <property type="entry name" value="Crotonobetainyl-coa:carnitine coa-transferase, domain 1"/>
    <property type="match status" value="1"/>
</dbReference>
<dbReference type="InterPro" id="IPR023606">
    <property type="entry name" value="CoA-Trfase_III_dom_1_sf"/>
</dbReference>
<keyword evidence="3" id="KW-1185">Reference proteome</keyword>
<dbReference type="SUPFAM" id="SSF89796">
    <property type="entry name" value="CoA-transferase family III (CaiB/BaiF)"/>
    <property type="match status" value="1"/>
</dbReference>
<sequence>MNHHATLEREQLPLHGKRVIEFGQYIAAPAAGQTLADLGADVIKIEPPGGDTARRLGWEKDDFGPMFSAYNRGKRSVVLDLRQKQDLQQALTLIAQSDVLLQNARPGTMEKFALDSVTVRKTFPALIYGQVSAFGQNGEYSQRPGFDIAAQAESGMMSLNGFADRDPVRIGFTVVDLLASQALVTGVLAALLRRYEHAKGALVDVSLIDVAVSALANAWAEYGLNQRMPLRRGNGQATVAPAAEVLQAQDGLIVLSAYTDAHFSVLCRTIERMDLLQDNRFANNQARVANRSELNATLSDSFGSMSVDALAALLNKAGLVFGVIRTMDQVKAGQGGVSNDLFVSITSSQGTNLSLPGLPFSLDGQARNAAHLPALGEHTDEVLAQLAKG</sequence>
<dbReference type="RefSeq" id="WP_266124108.1">
    <property type="nucleotide sequence ID" value="NZ_JAJHNU010000002.1"/>
</dbReference>
<protein>
    <submittedName>
        <fullName evidence="2">CoA transferase</fullName>
    </submittedName>
</protein>
<dbReference type="Pfam" id="PF02515">
    <property type="entry name" value="CoA_transf_3"/>
    <property type="match status" value="1"/>
</dbReference>
<dbReference type="InterPro" id="IPR044855">
    <property type="entry name" value="CoA-Trfase_III_dom3_sf"/>
</dbReference>
<dbReference type="GO" id="GO:0016740">
    <property type="term" value="F:transferase activity"/>
    <property type="evidence" value="ECO:0007669"/>
    <property type="project" value="UniProtKB-KW"/>
</dbReference>
<dbReference type="PANTHER" id="PTHR48207">
    <property type="entry name" value="SUCCINATE--HYDROXYMETHYLGLUTARATE COA-TRANSFERASE"/>
    <property type="match status" value="1"/>
</dbReference>
<accession>A0ABT8EJH4</accession>
<dbReference type="InterPro" id="IPR003673">
    <property type="entry name" value="CoA-Trfase_fam_III"/>
</dbReference>
<organism evidence="2 3">
    <name type="scientific">Alcaligenes endophyticus</name>
    <dbReference type="NCBI Taxonomy" id="1929088"/>
    <lineage>
        <taxon>Bacteria</taxon>
        <taxon>Pseudomonadati</taxon>
        <taxon>Pseudomonadota</taxon>
        <taxon>Betaproteobacteria</taxon>
        <taxon>Burkholderiales</taxon>
        <taxon>Alcaligenaceae</taxon>
        <taxon>Alcaligenes</taxon>
    </lineage>
</organism>
<proteinExistence type="predicted"/>